<reference evidence="2" key="1">
    <citation type="submission" date="2021-06" db="EMBL/GenBank/DDBJ databases">
        <authorList>
            <person name="Kallberg Y."/>
            <person name="Tangrot J."/>
            <person name="Rosling A."/>
        </authorList>
    </citation>
    <scope>NUCLEOTIDE SEQUENCE</scope>
    <source>
        <strain evidence="2">IN212</strain>
    </source>
</reference>
<accession>A0A9N8ZLX9</accession>
<evidence type="ECO:0000313" key="2">
    <source>
        <dbReference type="EMBL" id="CAG8500579.1"/>
    </source>
</evidence>
<comment type="caution">
    <text evidence="2">The sequence shown here is derived from an EMBL/GenBank/DDBJ whole genome shotgun (WGS) entry which is preliminary data.</text>
</comment>
<organism evidence="2 3">
    <name type="scientific">Racocetra fulgida</name>
    <dbReference type="NCBI Taxonomy" id="60492"/>
    <lineage>
        <taxon>Eukaryota</taxon>
        <taxon>Fungi</taxon>
        <taxon>Fungi incertae sedis</taxon>
        <taxon>Mucoromycota</taxon>
        <taxon>Glomeromycotina</taxon>
        <taxon>Glomeromycetes</taxon>
        <taxon>Diversisporales</taxon>
        <taxon>Gigasporaceae</taxon>
        <taxon>Racocetra</taxon>
    </lineage>
</organism>
<sequence length="405" mass="46933">VLKIFLLDLLTFIIEKMSYNSLQNLQEVFSSQFDQNELQEHLVDIQTLVLSDDENEYDYEPVFDFEQNLYEKAVDLAEYEDDPWKELDAEDITIFEYTEEIPEIKAKPTTPYVIIDNEHGKIRRCNETSNKRLRELIGVWKIDMDAVNEVNNELHLLGVCSKHFNYDQNTVYSKKLKEEQWGHLHIHQGSGCREDPGCTAEHSDDTTTALYHFARLIEMVAQSENDGTKEHLLQALFPCLRNLDFDSPSAQTNRLPSLFVVNTALKVKGLNFYKQIKQFTLNPKKCKEFGESLALDVLNSRATLSFYRSTLENPESLQHTLDEAVSCDEPEKHPLFEISNQLTPSGYENIFTCYDEGRERISKIIRQDILKTEKRIAKGRMKKNVIPLLLGKKVAQSKKRKQDAK</sequence>
<evidence type="ECO:0000313" key="3">
    <source>
        <dbReference type="Proteomes" id="UP000789396"/>
    </source>
</evidence>
<feature type="chain" id="PRO_5040328852" evidence="1">
    <location>
        <begin position="19"/>
        <end position="405"/>
    </location>
</feature>
<dbReference type="EMBL" id="CAJVPZ010001820">
    <property type="protein sequence ID" value="CAG8500579.1"/>
    <property type="molecule type" value="Genomic_DNA"/>
</dbReference>
<evidence type="ECO:0000256" key="1">
    <source>
        <dbReference type="SAM" id="SignalP"/>
    </source>
</evidence>
<dbReference type="AlphaFoldDB" id="A0A9N8ZLX9"/>
<feature type="signal peptide" evidence="1">
    <location>
        <begin position="1"/>
        <end position="18"/>
    </location>
</feature>
<gene>
    <name evidence="2" type="ORF">RFULGI_LOCUS2418</name>
</gene>
<keyword evidence="3" id="KW-1185">Reference proteome</keyword>
<dbReference type="Proteomes" id="UP000789396">
    <property type="component" value="Unassembled WGS sequence"/>
</dbReference>
<protein>
    <submittedName>
        <fullName evidence="2">15006_t:CDS:1</fullName>
    </submittedName>
</protein>
<feature type="non-terminal residue" evidence="2">
    <location>
        <position position="405"/>
    </location>
</feature>
<name>A0A9N8ZLX9_9GLOM</name>
<keyword evidence="1" id="KW-0732">Signal</keyword>
<dbReference type="OrthoDB" id="2449586at2759"/>
<proteinExistence type="predicted"/>